<dbReference type="Gene3D" id="1.25.40.10">
    <property type="entry name" value="Tetratricopeptide repeat domain"/>
    <property type="match status" value="1"/>
</dbReference>
<reference evidence="1" key="1">
    <citation type="submission" date="2020-06" db="EMBL/GenBank/DDBJ databases">
        <authorList>
            <consortium name="Plant Systems Biology data submission"/>
        </authorList>
    </citation>
    <scope>NUCLEOTIDE SEQUENCE</scope>
    <source>
        <strain evidence="1">D6</strain>
    </source>
</reference>
<name>A0A9N8H468_9STRA</name>
<accession>A0A9N8H468</accession>
<dbReference type="AlphaFoldDB" id="A0A9N8H468"/>
<comment type="caution">
    <text evidence="1">The sequence shown here is derived from an EMBL/GenBank/DDBJ whole genome shotgun (WGS) entry which is preliminary data.</text>
</comment>
<evidence type="ECO:0000313" key="1">
    <source>
        <dbReference type="EMBL" id="CAB9496423.1"/>
    </source>
</evidence>
<protein>
    <submittedName>
        <fullName evidence="1">Uncharacterized protein</fullName>
    </submittedName>
</protein>
<sequence length="235" mass="25528">MNVASINQLNNEAIALLERGDSPTAVAILKRALATLLEAENEGRVVEDATSSSVVQSVPIACIDAIIYGSTTSDDDLLDMYPRAFTLVTYQDGVGSFHQTILVILYNLALSFDAMALAAASRESSETNTKSTAAWHKNAIKLYETALQVACDRGRAEVNAMSCVLLAATNNLGRLQAQRLCFTDTKDCLRSVIKLYESTSDDTRRRNVEDFELLFNSLAPFLCVKDNLLPVAPAA</sequence>
<proteinExistence type="predicted"/>
<dbReference type="EMBL" id="CAICTM010000005">
    <property type="protein sequence ID" value="CAB9496423.1"/>
    <property type="molecule type" value="Genomic_DNA"/>
</dbReference>
<dbReference type="Proteomes" id="UP001153069">
    <property type="component" value="Unassembled WGS sequence"/>
</dbReference>
<organism evidence="1 2">
    <name type="scientific">Seminavis robusta</name>
    <dbReference type="NCBI Taxonomy" id="568900"/>
    <lineage>
        <taxon>Eukaryota</taxon>
        <taxon>Sar</taxon>
        <taxon>Stramenopiles</taxon>
        <taxon>Ochrophyta</taxon>
        <taxon>Bacillariophyta</taxon>
        <taxon>Bacillariophyceae</taxon>
        <taxon>Bacillariophycidae</taxon>
        <taxon>Naviculales</taxon>
        <taxon>Naviculaceae</taxon>
        <taxon>Seminavis</taxon>
    </lineage>
</organism>
<evidence type="ECO:0000313" key="2">
    <source>
        <dbReference type="Proteomes" id="UP001153069"/>
    </source>
</evidence>
<dbReference type="InterPro" id="IPR011990">
    <property type="entry name" value="TPR-like_helical_dom_sf"/>
</dbReference>
<keyword evidence="2" id="KW-1185">Reference proteome</keyword>
<gene>
    <name evidence="1" type="ORF">SEMRO_5_G003980.1</name>
</gene>